<sequence>MPPDFILHCAALPYHVACRIVSIPATLLSVKECPPPTTQAALPVPSIQQVPQPPNSGIPGVDPWYDDEALATRGEHLGSPLKSQLFHDVVPKFKVKVHDPLDWFQQFSRFCPDAGAFTRLQRIRLLYTMMGSQASQAWYAAEIRSTAQTLTVQSLFEKLVQFSGYPDLRSYGIIMLNNRELPHLAWSMVHWGSRFEAYWQLAFGELECPRVTVTWNFQRAASDPELAGLVIVKAGMLPLMDMCRMYDRLNVHHNHENRYR</sequence>
<reference evidence="1" key="1">
    <citation type="submission" date="2022-07" db="EMBL/GenBank/DDBJ databases">
        <title>Phylogenomic reconstructions and comparative analyses of Kickxellomycotina fungi.</title>
        <authorList>
            <person name="Reynolds N.K."/>
            <person name="Stajich J.E."/>
            <person name="Barry K."/>
            <person name="Grigoriev I.V."/>
            <person name="Crous P."/>
            <person name="Smith M.E."/>
        </authorList>
    </citation>
    <scope>NUCLEOTIDE SEQUENCE</scope>
    <source>
        <strain evidence="1">RSA 861</strain>
    </source>
</reference>
<dbReference type="AlphaFoldDB" id="A0A9W8DNP0"/>
<proteinExistence type="predicted"/>
<keyword evidence="2" id="KW-1185">Reference proteome</keyword>
<evidence type="ECO:0000313" key="2">
    <source>
        <dbReference type="Proteomes" id="UP001150569"/>
    </source>
</evidence>
<dbReference type="Proteomes" id="UP001150569">
    <property type="component" value="Unassembled WGS sequence"/>
</dbReference>
<organism evidence="1 2">
    <name type="scientific">Tieghemiomyces parasiticus</name>
    <dbReference type="NCBI Taxonomy" id="78921"/>
    <lineage>
        <taxon>Eukaryota</taxon>
        <taxon>Fungi</taxon>
        <taxon>Fungi incertae sedis</taxon>
        <taxon>Zoopagomycota</taxon>
        <taxon>Kickxellomycotina</taxon>
        <taxon>Dimargaritomycetes</taxon>
        <taxon>Dimargaritales</taxon>
        <taxon>Dimargaritaceae</taxon>
        <taxon>Tieghemiomyces</taxon>
    </lineage>
</organism>
<dbReference type="EMBL" id="JANBPT010000982">
    <property type="protein sequence ID" value="KAJ1910988.1"/>
    <property type="molecule type" value="Genomic_DNA"/>
</dbReference>
<accession>A0A9W8DNP0</accession>
<protein>
    <submittedName>
        <fullName evidence="1">Uncharacterized protein</fullName>
    </submittedName>
</protein>
<evidence type="ECO:0000313" key="1">
    <source>
        <dbReference type="EMBL" id="KAJ1910988.1"/>
    </source>
</evidence>
<comment type="caution">
    <text evidence="1">The sequence shown here is derived from an EMBL/GenBank/DDBJ whole genome shotgun (WGS) entry which is preliminary data.</text>
</comment>
<gene>
    <name evidence="1" type="ORF">IWQ60_010362</name>
</gene>
<name>A0A9W8DNP0_9FUNG</name>